<dbReference type="Proteomes" id="UP001243375">
    <property type="component" value="Unassembled WGS sequence"/>
</dbReference>
<evidence type="ECO:0000313" key="1">
    <source>
        <dbReference type="EMBL" id="KAJ9118218.1"/>
    </source>
</evidence>
<evidence type="ECO:0000313" key="2">
    <source>
        <dbReference type="Proteomes" id="UP001243375"/>
    </source>
</evidence>
<proteinExistence type="predicted"/>
<dbReference type="EMBL" id="JASBWU010000011">
    <property type="protein sequence ID" value="KAJ9118218.1"/>
    <property type="molecule type" value="Genomic_DNA"/>
</dbReference>
<sequence>MSGKGGAKHSSLLKAVSALTRMGSVKTQGQKHDDRCQLAGLILAQGLHRQIPGSLLCIKSPIDATSPDKRLAERYCFSGGSVSCRKNAVVAAEAGRSSISQIWKAMTTCLEASKPSITISVVDYASSAPKPRPFRHKVRLVRDKVSEGILDLPDPAFIRSL</sequence>
<gene>
    <name evidence="1" type="ORF">QFC22_004124</name>
</gene>
<name>A0ACC2X3D1_9TREE</name>
<organism evidence="1 2">
    <name type="scientific">Naganishia vaughanmartiniae</name>
    <dbReference type="NCBI Taxonomy" id="1424756"/>
    <lineage>
        <taxon>Eukaryota</taxon>
        <taxon>Fungi</taxon>
        <taxon>Dikarya</taxon>
        <taxon>Basidiomycota</taxon>
        <taxon>Agaricomycotina</taxon>
        <taxon>Tremellomycetes</taxon>
        <taxon>Filobasidiales</taxon>
        <taxon>Filobasidiaceae</taxon>
        <taxon>Naganishia</taxon>
    </lineage>
</organism>
<comment type="caution">
    <text evidence="1">The sequence shown here is derived from an EMBL/GenBank/DDBJ whole genome shotgun (WGS) entry which is preliminary data.</text>
</comment>
<accession>A0ACC2X3D1</accession>
<protein>
    <submittedName>
        <fullName evidence="1">Uncharacterized protein</fullName>
    </submittedName>
</protein>
<keyword evidence="2" id="KW-1185">Reference proteome</keyword>
<reference evidence="1" key="1">
    <citation type="submission" date="2023-04" db="EMBL/GenBank/DDBJ databases">
        <title>Draft Genome sequencing of Naganishia species isolated from polar environments using Oxford Nanopore Technology.</title>
        <authorList>
            <person name="Leo P."/>
            <person name="Venkateswaran K."/>
        </authorList>
    </citation>
    <scope>NUCLEOTIDE SEQUENCE</scope>
    <source>
        <strain evidence="1">MNA-CCFEE 5425</strain>
    </source>
</reference>